<dbReference type="Gene3D" id="2.60.40.3440">
    <property type="match status" value="1"/>
</dbReference>
<accession>A0ABP9BQG4</accession>
<dbReference type="Gene3D" id="2.130.10.10">
    <property type="entry name" value="YVTN repeat-like/Quinoprotein amine dehydrogenase"/>
    <property type="match status" value="1"/>
</dbReference>
<dbReference type="InterPro" id="IPR015943">
    <property type="entry name" value="WD40/YVTN_repeat-like_dom_sf"/>
</dbReference>
<reference evidence="2" key="1">
    <citation type="journal article" date="2019" name="Int. J. Syst. Evol. Microbiol.">
        <title>The Global Catalogue of Microorganisms (GCM) 10K type strain sequencing project: providing services to taxonomists for standard genome sequencing and annotation.</title>
        <authorList>
            <consortium name="The Broad Institute Genomics Platform"/>
            <consortium name="The Broad Institute Genome Sequencing Center for Infectious Disease"/>
            <person name="Wu L."/>
            <person name="Ma J."/>
        </authorList>
    </citation>
    <scope>NUCLEOTIDE SEQUENCE [LARGE SCALE GENOMIC DNA]</scope>
    <source>
        <strain evidence="2">JCM 18204</strain>
    </source>
</reference>
<dbReference type="Proteomes" id="UP001499959">
    <property type="component" value="Unassembled WGS sequence"/>
</dbReference>
<dbReference type="Gene3D" id="2.60.40.2810">
    <property type="match status" value="1"/>
</dbReference>
<dbReference type="EMBL" id="BAABJE010000014">
    <property type="protein sequence ID" value="GAA4798723.1"/>
    <property type="molecule type" value="Genomic_DNA"/>
</dbReference>
<dbReference type="InterPro" id="IPR011048">
    <property type="entry name" value="Haem_d1_sf"/>
</dbReference>
<name>A0ABP9BQG4_9GAMM</name>
<organism evidence="1 2">
    <name type="scientific">Lysobacter hankyongensis</name>
    <dbReference type="NCBI Taxonomy" id="1176535"/>
    <lineage>
        <taxon>Bacteria</taxon>
        <taxon>Pseudomonadati</taxon>
        <taxon>Pseudomonadota</taxon>
        <taxon>Gammaproteobacteria</taxon>
        <taxon>Lysobacterales</taxon>
        <taxon>Lysobacteraceae</taxon>
        <taxon>Lysobacter</taxon>
    </lineage>
</organism>
<dbReference type="SUPFAM" id="SSF51004">
    <property type="entry name" value="C-terminal (heme d1) domain of cytochrome cd1-nitrite reductase"/>
    <property type="match status" value="1"/>
</dbReference>
<dbReference type="Pfam" id="PF17963">
    <property type="entry name" value="Big_9"/>
    <property type="match status" value="1"/>
</dbReference>
<sequence>MAALASTVAIAPASAEGTLVPAPQRVDMVHDDSRGIVYITQGGEVLRYRIATGEFLSPIVLGGALKGLDLSNDNATLAVADDVSDSANAWVHLVSLDDLSVAKASFAKQSTYESGTFSVRYAADGKLYATNDFWGSGWVGLRRYDPATQAWTTLASVQQATMLSPSGDGDSIAFAESNISDGRWGLIDVPSGGIVRRQGYTDGTSWFNFEIGSDRLGSQFAIPTYGGTFVYDDAFRKVATLGQYAGPQPIGVAYHPVERTAYFPWSGGGSVRVYDMNTFSQIASHDFEDSFASTGNHAFVQGRTRLSRDGSLLMVSVTGGVRYLQTYAPLAAAPVSANAVAGVPVSIPLQGSIGNGGALEYAIVRAATHGSVSLTGAVASYVAQPGYAGGDSFRYRVRYGSAVREAEVQIAVTVPNAAPQASNDTAFARRTAILIPVLANDSDPDGDPLTITGVTAPRVGTATIEAGKIRFTPPRSWSGSVNFVYTVSDGRGGTASATVTVYRF</sequence>
<comment type="caution">
    <text evidence="1">The sequence shown here is derived from an EMBL/GenBank/DDBJ whole genome shotgun (WGS) entry which is preliminary data.</text>
</comment>
<keyword evidence="2" id="KW-1185">Reference proteome</keyword>
<gene>
    <name evidence="1" type="ORF">GCM10023307_26140</name>
</gene>
<protein>
    <recommendedName>
        <fullName evidence="3">Cadherin-like domain-containing protein</fullName>
    </recommendedName>
</protein>
<evidence type="ECO:0008006" key="3">
    <source>
        <dbReference type="Google" id="ProtNLM"/>
    </source>
</evidence>
<evidence type="ECO:0000313" key="2">
    <source>
        <dbReference type="Proteomes" id="UP001499959"/>
    </source>
</evidence>
<proteinExistence type="predicted"/>
<evidence type="ECO:0000313" key="1">
    <source>
        <dbReference type="EMBL" id="GAA4798723.1"/>
    </source>
</evidence>